<sequence>MNSLPLRTWAIALLWIFCVGCDSELTQECDSPTDCDTEQTCLGGRCELTDTSLPDVGEDAPPSSDCRVDPCADGLLCNATTGACENCTLDEQCDEYAVCHATERVCTCRAGYVRCDGQCVSQDSVESCGSQCQPCPEVAHGEPICVQQTCSASCDEGYFLCEEGCDGPPGTCVECLDHTHCTDPLAPVCNRGSCAGCASNQDCADVDGKNVCDLESGTCVECQLDQAEACGTFSCDPQTGACTDTSLGSRTSCESCRSDAECASDHVCVAMNFQGSPRNSAYCLRVDRAPTGETDCQEPFTVLDIKESITTAELEIVCGVNEAMTTCEAVLDYDSGCAEDDDCGAPGLDDGLCEPIEFEGARCTFPCDTSLEYPQCYSPFSCATGIDAQYCGAY</sequence>
<evidence type="ECO:0000313" key="1">
    <source>
        <dbReference type="EMBL" id="TXD35155.1"/>
    </source>
</evidence>
<keyword evidence="2" id="KW-1185">Reference proteome</keyword>
<dbReference type="Proteomes" id="UP000321412">
    <property type="component" value="Unassembled WGS sequence"/>
</dbReference>
<dbReference type="AlphaFoldDB" id="A0A5C6X686"/>
<dbReference type="OrthoDB" id="5490602at2"/>
<organism evidence="1 2">
    <name type="scientific">Lujinxingia vulgaris</name>
    <dbReference type="NCBI Taxonomy" id="2600176"/>
    <lineage>
        <taxon>Bacteria</taxon>
        <taxon>Deltaproteobacteria</taxon>
        <taxon>Bradymonadales</taxon>
        <taxon>Lujinxingiaceae</taxon>
        <taxon>Lujinxingia</taxon>
    </lineage>
</organism>
<dbReference type="EMBL" id="VOSM01000010">
    <property type="protein sequence ID" value="TXD35155.1"/>
    <property type="molecule type" value="Genomic_DNA"/>
</dbReference>
<dbReference type="RefSeq" id="WP_146982618.1">
    <property type="nucleotide sequence ID" value="NZ_VOSM01000010.1"/>
</dbReference>
<name>A0A5C6X686_9DELT</name>
<proteinExistence type="predicted"/>
<reference evidence="1 2" key="1">
    <citation type="submission" date="2019-08" db="EMBL/GenBank/DDBJ databases">
        <title>Bradymonadales sp. TMQ4.</title>
        <authorList>
            <person name="Liang Q."/>
        </authorList>
    </citation>
    <scope>NUCLEOTIDE SEQUENCE [LARGE SCALE GENOMIC DNA]</scope>
    <source>
        <strain evidence="1 2">TMQ4</strain>
    </source>
</reference>
<evidence type="ECO:0000313" key="2">
    <source>
        <dbReference type="Proteomes" id="UP000321412"/>
    </source>
</evidence>
<protein>
    <submittedName>
        <fullName evidence="1">Uncharacterized protein</fullName>
    </submittedName>
</protein>
<accession>A0A5C6X686</accession>
<comment type="caution">
    <text evidence="1">The sequence shown here is derived from an EMBL/GenBank/DDBJ whole genome shotgun (WGS) entry which is preliminary data.</text>
</comment>
<gene>
    <name evidence="1" type="ORF">FRC98_16930</name>
</gene>